<dbReference type="EMBL" id="JAWDGP010002624">
    <property type="protein sequence ID" value="KAK3781450.1"/>
    <property type="molecule type" value="Genomic_DNA"/>
</dbReference>
<proteinExistence type="predicted"/>
<comment type="caution">
    <text evidence="1">The sequence shown here is derived from an EMBL/GenBank/DDBJ whole genome shotgun (WGS) entry which is preliminary data.</text>
</comment>
<evidence type="ECO:0000313" key="2">
    <source>
        <dbReference type="Proteomes" id="UP001283361"/>
    </source>
</evidence>
<reference evidence="1" key="1">
    <citation type="journal article" date="2023" name="G3 (Bethesda)">
        <title>A reference genome for the long-term kleptoplast-retaining sea slug Elysia crispata morphotype clarki.</title>
        <authorList>
            <person name="Eastman K.E."/>
            <person name="Pendleton A.L."/>
            <person name="Shaikh M.A."/>
            <person name="Suttiyut T."/>
            <person name="Ogas R."/>
            <person name="Tomko P."/>
            <person name="Gavelis G."/>
            <person name="Widhalm J.R."/>
            <person name="Wisecaver J.H."/>
        </authorList>
    </citation>
    <scope>NUCLEOTIDE SEQUENCE</scope>
    <source>
        <strain evidence="1">ECLA1</strain>
    </source>
</reference>
<evidence type="ECO:0000313" key="1">
    <source>
        <dbReference type="EMBL" id="KAK3781450.1"/>
    </source>
</evidence>
<dbReference type="Proteomes" id="UP001283361">
    <property type="component" value="Unassembled WGS sequence"/>
</dbReference>
<organism evidence="1 2">
    <name type="scientific">Elysia crispata</name>
    <name type="common">lettuce slug</name>
    <dbReference type="NCBI Taxonomy" id="231223"/>
    <lineage>
        <taxon>Eukaryota</taxon>
        <taxon>Metazoa</taxon>
        <taxon>Spiralia</taxon>
        <taxon>Lophotrochozoa</taxon>
        <taxon>Mollusca</taxon>
        <taxon>Gastropoda</taxon>
        <taxon>Heterobranchia</taxon>
        <taxon>Euthyneura</taxon>
        <taxon>Panpulmonata</taxon>
        <taxon>Sacoglossa</taxon>
        <taxon>Placobranchoidea</taxon>
        <taxon>Plakobranchidae</taxon>
        <taxon>Elysia</taxon>
    </lineage>
</organism>
<protein>
    <submittedName>
        <fullName evidence="1">Uncharacterized protein</fullName>
    </submittedName>
</protein>
<accession>A0AAE1A5H8</accession>
<name>A0AAE1A5H8_9GAST</name>
<keyword evidence="2" id="KW-1185">Reference proteome</keyword>
<gene>
    <name evidence="1" type="ORF">RRG08_019075</name>
</gene>
<dbReference type="AlphaFoldDB" id="A0AAE1A5H8"/>
<sequence>MDNIQRAISTCDKVLELRSGQVMIPTRNQMNLFAISCEFVNQAHRRTRSRSLVTAASGRLNSPQIVNKPTWLWKRSASQQSLRSHPLPAGVLPSTRFDYYSRREERRKQSRML</sequence>